<protein>
    <submittedName>
        <fullName evidence="1">8-amino-7-oxononanoate synthase</fullName>
    </submittedName>
</protein>
<accession>A0ABW8YXG4</accession>
<keyword evidence="2" id="KW-1185">Reference proteome</keyword>
<dbReference type="InterPro" id="IPR016181">
    <property type="entry name" value="Acyl_CoA_acyltransferase"/>
</dbReference>
<dbReference type="Proteomes" id="UP001629156">
    <property type="component" value="Unassembled WGS sequence"/>
</dbReference>
<organism evidence="1 2">
    <name type="scientific">Flavobacterium rhizosphaerae</name>
    <dbReference type="NCBI Taxonomy" id="3163298"/>
    <lineage>
        <taxon>Bacteria</taxon>
        <taxon>Pseudomonadati</taxon>
        <taxon>Bacteroidota</taxon>
        <taxon>Flavobacteriia</taxon>
        <taxon>Flavobacteriales</taxon>
        <taxon>Flavobacteriaceae</taxon>
        <taxon>Flavobacterium</taxon>
    </lineage>
</organism>
<dbReference type="SUPFAM" id="SSF55729">
    <property type="entry name" value="Acyl-CoA N-acyltransferases (Nat)"/>
    <property type="match status" value="1"/>
</dbReference>
<name>A0ABW8YXG4_9FLAO</name>
<dbReference type="Gene3D" id="3.40.630.30">
    <property type="match status" value="1"/>
</dbReference>
<sequence>MAQQLHYKIFNSAAALPPEWDNLSLKNIFLSRAYLSVLEQSAPDNVEAHFIGIFANDTLCAIALAQYINLYNVTTFTPQQKDFCLKEYLFKKFSSRVLILGNNMLTGQNAYLIDGNSNEADVLKAFENALLDIKSQYRCKGITINLIAVKDFNEDEFPDFKAAGYHGYYRFSTQPNMIFDIRSSWRAMDNYLSDLTTKYRTQYNRARKKAEGIEKYQLNAEEIKDNNPCIQRLYLTVAGNAGFNTFHLPENHFYIFKQQLKDNFRFYGYFLEGKLIGFNTLIKNGKDMDTYFLGYDASLQKQKMLYLNMLYDMAGYGIKKQFSHIIYGRTAMEIKSSIGARAEKVYGLIKHTNPLVNLFMARFFIYFDPVVEWKERSPFKN</sequence>
<evidence type="ECO:0000313" key="1">
    <source>
        <dbReference type="EMBL" id="MFL9844898.1"/>
    </source>
</evidence>
<comment type="caution">
    <text evidence="1">The sequence shown here is derived from an EMBL/GenBank/DDBJ whole genome shotgun (WGS) entry which is preliminary data.</text>
</comment>
<dbReference type="EMBL" id="JBELPZ010000010">
    <property type="protein sequence ID" value="MFL9844898.1"/>
    <property type="molecule type" value="Genomic_DNA"/>
</dbReference>
<gene>
    <name evidence="1" type="ORF">ABS766_10765</name>
</gene>
<evidence type="ECO:0000313" key="2">
    <source>
        <dbReference type="Proteomes" id="UP001629156"/>
    </source>
</evidence>
<reference evidence="1 2" key="1">
    <citation type="submission" date="2024-06" db="EMBL/GenBank/DDBJ databases">
        <authorList>
            <person name="Kaempfer P."/>
            <person name="Viver T."/>
        </authorList>
    </citation>
    <scope>NUCLEOTIDE SEQUENCE [LARGE SCALE GENOMIC DNA]</scope>
    <source>
        <strain evidence="1 2">ST-119</strain>
    </source>
</reference>
<dbReference type="RefSeq" id="WP_408085157.1">
    <property type="nucleotide sequence ID" value="NZ_JBELPZ010000010.1"/>
</dbReference>
<proteinExistence type="predicted"/>